<dbReference type="PANTHER" id="PTHR37944">
    <property type="entry name" value="PORIN B"/>
    <property type="match status" value="1"/>
</dbReference>
<proteinExistence type="inferred from homology"/>
<comment type="caution">
    <text evidence="3">The sequence shown here is derived from an EMBL/GenBank/DDBJ whole genome shotgun (WGS) entry which is preliminary data.</text>
</comment>
<dbReference type="Pfam" id="PF04966">
    <property type="entry name" value="OprB"/>
    <property type="match status" value="1"/>
</dbReference>
<dbReference type="EMBL" id="VBRY01000012">
    <property type="protein sequence ID" value="TLS66004.1"/>
    <property type="molecule type" value="Genomic_DNA"/>
</dbReference>
<organism evidence="3 4">
    <name type="scientific">Mariprofundus erugo</name>
    <dbReference type="NCBI Taxonomy" id="2528639"/>
    <lineage>
        <taxon>Bacteria</taxon>
        <taxon>Pseudomonadati</taxon>
        <taxon>Pseudomonadota</taxon>
        <taxon>Candidatius Mariprofundia</taxon>
        <taxon>Mariprofundales</taxon>
        <taxon>Mariprofundaceae</taxon>
        <taxon>Mariprofundus</taxon>
    </lineage>
</organism>
<evidence type="ECO:0000256" key="1">
    <source>
        <dbReference type="ARBA" id="ARBA00008769"/>
    </source>
</evidence>
<protein>
    <submittedName>
        <fullName evidence="3">Carbohydrate porin</fullName>
    </submittedName>
</protein>
<dbReference type="PANTHER" id="PTHR37944:SF1">
    <property type="entry name" value="PORIN B"/>
    <property type="match status" value="1"/>
</dbReference>
<dbReference type="InterPro" id="IPR007049">
    <property type="entry name" value="Carb-sel_porin_OprB"/>
</dbReference>
<sequence>MGEMNHVRKAQHDLLKKITMGLAATAMLGATPATAAERFDELLGAPGITGGWGGQREAMEASGLTIEGVYTGEFARNFTANPVTANGQVKTVYQTNMDLVIELDTEKAGMWPGGTLHVYGLGNTGSNPTTYTGDLQGYSNIEAPNQYIIYEAWYQQVFADGMVSILGGLHDLNSEFYASEYGGLFLNSSFGIGPDMTGNIAASIFPKAGLGARLRVEPMDGVYVQAAIYDGDPATRGFKAGEGNMVITEAGFTSGETNAYKIGYWQHSANVTFAGQNFSKNYGLYGVVDQQLMQFDSGAAIGVFGQYGYSPKARNQIYTYIGAGVHMKGIVPTRGDDEFGVGMARADFHADAVGSTKVSETTYEFTYRIQAAAWLAIQPSFQVIQNPGGDPTAPRVKAGLLRFEVSL</sequence>
<evidence type="ECO:0000256" key="2">
    <source>
        <dbReference type="RuleBase" id="RU363072"/>
    </source>
</evidence>
<evidence type="ECO:0000313" key="3">
    <source>
        <dbReference type="EMBL" id="TLS66004.1"/>
    </source>
</evidence>
<reference evidence="3 4" key="1">
    <citation type="journal article" date="2019" name="Appl. Environ. Microbiol.">
        <title>Environmental Evidence and Genomic Insight of Iron-oxidizing Bacteria Preference Towards More Corrosion Resistant Stainless Steel at Higher Salinities.</title>
        <authorList>
            <person name="Garrison C.E."/>
            <person name="Price K.A."/>
            <person name="Field E.K."/>
        </authorList>
    </citation>
    <scope>NUCLEOTIDE SEQUENCE [LARGE SCALE GENOMIC DNA]</scope>
    <source>
        <strain evidence="3 4">P3</strain>
    </source>
</reference>
<dbReference type="Gene3D" id="2.40.160.180">
    <property type="entry name" value="Carbohydrate-selective porin OprB"/>
    <property type="match status" value="1"/>
</dbReference>
<accession>A0A5R9GRZ4</accession>
<name>A0A5R9GRZ4_9PROT</name>
<dbReference type="AlphaFoldDB" id="A0A5R9GRZ4"/>
<dbReference type="GO" id="GO:0015288">
    <property type="term" value="F:porin activity"/>
    <property type="evidence" value="ECO:0007669"/>
    <property type="project" value="InterPro"/>
</dbReference>
<dbReference type="InterPro" id="IPR038673">
    <property type="entry name" value="OprB_sf"/>
</dbReference>
<feature type="signal peptide" evidence="2">
    <location>
        <begin position="1"/>
        <end position="35"/>
    </location>
</feature>
<dbReference type="GO" id="GO:0016020">
    <property type="term" value="C:membrane"/>
    <property type="evidence" value="ECO:0007669"/>
    <property type="project" value="InterPro"/>
</dbReference>
<keyword evidence="2" id="KW-0732">Signal</keyword>
<keyword evidence="4" id="KW-1185">Reference proteome</keyword>
<gene>
    <name evidence="3" type="ORF">FEF65_11870</name>
</gene>
<dbReference type="GO" id="GO:0008643">
    <property type="term" value="P:carbohydrate transport"/>
    <property type="evidence" value="ECO:0007669"/>
    <property type="project" value="InterPro"/>
</dbReference>
<dbReference type="Proteomes" id="UP000306585">
    <property type="component" value="Unassembled WGS sequence"/>
</dbReference>
<evidence type="ECO:0000313" key="4">
    <source>
        <dbReference type="Proteomes" id="UP000306585"/>
    </source>
</evidence>
<dbReference type="InterPro" id="IPR052932">
    <property type="entry name" value="OprB_Porin"/>
</dbReference>
<feature type="chain" id="PRO_5024487629" evidence="2">
    <location>
        <begin position="36"/>
        <end position="407"/>
    </location>
</feature>
<comment type="similarity">
    <text evidence="1 2">Belongs to the OprB family.</text>
</comment>